<evidence type="ECO:0000256" key="3">
    <source>
        <dbReference type="ARBA" id="ARBA00022679"/>
    </source>
</evidence>
<dbReference type="SUPFAM" id="SSF53448">
    <property type="entry name" value="Nucleotide-diphospho-sugar transferases"/>
    <property type="match status" value="1"/>
</dbReference>
<dbReference type="InterPro" id="IPR001173">
    <property type="entry name" value="Glyco_trans_2-like"/>
</dbReference>
<dbReference type="EMBL" id="FNVO01000005">
    <property type="protein sequence ID" value="SEG46964.1"/>
    <property type="molecule type" value="Genomic_DNA"/>
</dbReference>
<evidence type="ECO:0000256" key="1">
    <source>
        <dbReference type="ARBA" id="ARBA00006739"/>
    </source>
</evidence>
<dbReference type="PANTHER" id="PTHR43685:SF5">
    <property type="entry name" value="GLYCOSYLTRANSFERASE EPSE-RELATED"/>
    <property type="match status" value="1"/>
</dbReference>
<sequence length="314" mass="34691">MGRSRPNEGEGEPVSDAYPSVGVVLPTHDRPEMLRRALESVLAQDYGGEVHAVVVYDRATPDESLAGDRVRVLANDRTPGLAGARNTGILALDTDLVAFCDDDDVWLPGKLAAQVAALRAEPRAVLASSAIVIDFDGRELPRVAGRARVTYDELIRDRLMMVHSSTYLARRAELVEIGMVDEEIPGSQGEDWDLALRAARRHPIVHVDRPYVRVLWGLTSHYAHAWETKVAAMRWFLDRYPEIAREPAAAARVYGQIAFGHACNGRRGEALRWSGRALRANWRERRVPFALAVASGLVSGERVLLALHTRGRGI</sequence>
<comment type="similarity">
    <text evidence="1">Belongs to the glycosyltransferase 2 family.</text>
</comment>
<feature type="region of interest" description="Disordered" evidence="4">
    <location>
        <begin position="1"/>
        <end position="21"/>
    </location>
</feature>
<dbReference type="InterPro" id="IPR050834">
    <property type="entry name" value="Glycosyltransf_2"/>
</dbReference>
<dbReference type="Proteomes" id="UP000236723">
    <property type="component" value="Unassembled WGS sequence"/>
</dbReference>
<gene>
    <name evidence="6" type="ORF">SAMN04489712_105393</name>
</gene>
<evidence type="ECO:0000256" key="4">
    <source>
        <dbReference type="SAM" id="MobiDB-lite"/>
    </source>
</evidence>
<feature type="domain" description="Glycosyltransferase 2-like" evidence="5">
    <location>
        <begin position="23"/>
        <end position="144"/>
    </location>
</feature>
<dbReference type="Gene3D" id="3.90.550.10">
    <property type="entry name" value="Spore Coat Polysaccharide Biosynthesis Protein SpsA, Chain A"/>
    <property type="match status" value="1"/>
</dbReference>
<keyword evidence="7" id="KW-1185">Reference proteome</keyword>
<dbReference type="AlphaFoldDB" id="A0A1H6AFL0"/>
<keyword evidence="3 6" id="KW-0808">Transferase</keyword>
<proteinExistence type="inferred from homology"/>
<keyword evidence="2" id="KW-0328">Glycosyltransferase</keyword>
<protein>
    <submittedName>
        <fullName evidence="6">Glycosyl transferase family 2</fullName>
    </submittedName>
</protein>
<dbReference type="OrthoDB" id="153025at2"/>
<dbReference type="PANTHER" id="PTHR43685">
    <property type="entry name" value="GLYCOSYLTRANSFERASE"/>
    <property type="match status" value="1"/>
</dbReference>
<dbReference type="Pfam" id="PF00535">
    <property type="entry name" value="Glycos_transf_2"/>
    <property type="match status" value="1"/>
</dbReference>
<reference evidence="7" key="1">
    <citation type="submission" date="2016-10" db="EMBL/GenBank/DDBJ databases">
        <authorList>
            <person name="Varghese N."/>
            <person name="Submissions S."/>
        </authorList>
    </citation>
    <scope>NUCLEOTIDE SEQUENCE [LARGE SCALE GENOMIC DNA]</scope>
    <source>
        <strain evidence="7">DSM 43163</strain>
    </source>
</reference>
<organism evidence="6 7">
    <name type="scientific">Thermomonospora echinospora</name>
    <dbReference type="NCBI Taxonomy" id="1992"/>
    <lineage>
        <taxon>Bacteria</taxon>
        <taxon>Bacillati</taxon>
        <taxon>Actinomycetota</taxon>
        <taxon>Actinomycetes</taxon>
        <taxon>Streptosporangiales</taxon>
        <taxon>Thermomonosporaceae</taxon>
        <taxon>Thermomonospora</taxon>
    </lineage>
</organism>
<evidence type="ECO:0000313" key="6">
    <source>
        <dbReference type="EMBL" id="SEG46964.1"/>
    </source>
</evidence>
<accession>A0A1H6AFL0</accession>
<name>A0A1H6AFL0_9ACTN</name>
<evidence type="ECO:0000256" key="2">
    <source>
        <dbReference type="ARBA" id="ARBA00022676"/>
    </source>
</evidence>
<dbReference type="InterPro" id="IPR029044">
    <property type="entry name" value="Nucleotide-diphossugar_trans"/>
</dbReference>
<evidence type="ECO:0000313" key="7">
    <source>
        <dbReference type="Proteomes" id="UP000236723"/>
    </source>
</evidence>
<dbReference type="CDD" id="cd00761">
    <property type="entry name" value="Glyco_tranf_GTA_type"/>
    <property type="match status" value="1"/>
</dbReference>
<dbReference type="GO" id="GO:0016757">
    <property type="term" value="F:glycosyltransferase activity"/>
    <property type="evidence" value="ECO:0007669"/>
    <property type="project" value="UniProtKB-KW"/>
</dbReference>
<evidence type="ECO:0000259" key="5">
    <source>
        <dbReference type="Pfam" id="PF00535"/>
    </source>
</evidence>